<dbReference type="Proteomes" id="UP001150904">
    <property type="component" value="Unassembled WGS sequence"/>
</dbReference>
<dbReference type="RefSeq" id="XP_058306792.1">
    <property type="nucleotide sequence ID" value="XM_058454543.1"/>
</dbReference>
<sequence>PVSSRRHLSTSPPALREEFFQNTTRRWIFNETDRLNERYVKFRPTELQRIAGEAVQQDYCPDIAKLAEGGFNKVFLLREKNGREVIARIPTPIAGPPHYTTASEVATMNFLRNVLKLPVPEALAYSASSDNPVGAEYILMERVEGESLSSRWLSLTTDEMKDIITQIAVIERKIFDFQFPAYRSLYHKKDLDGETQIPVVEDFCIGPVSARQFWHGERSETDIDRGPWLSPLDCVTSAARREMAPRQTFLLPTNYNIDPSVHTSLLSRFLQLAPHLIQPGPYSAPTLRHPDLSLSNILLAPGSTKIISIIDWQDAVISPRFMQAGYPAFCERDSSQPQSLQIPSLPDDFDEMDIEQQRQSRAVFRLEEANLYYTAATGVHNDEHMDLLKLPHLGMRQHHNSIVCPVVFSDEEREAAMAESQEWNESEQLLSRVREHLDIDPEGGTEPDNFERAFRMEMVRQAEVDQREICWRNWPYKDEEDNSMPPGNI</sequence>
<dbReference type="Gene3D" id="3.90.1200.10">
    <property type="match status" value="1"/>
</dbReference>
<dbReference type="EMBL" id="JAPQKR010000014">
    <property type="protein sequence ID" value="KAJ5198364.1"/>
    <property type="molecule type" value="Genomic_DNA"/>
</dbReference>
<dbReference type="OrthoDB" id="10003767at2759"/>
<accession>A0A9W9JL74</accession>
<dbReference type="InterPro" id="IPR011009">
    <property type="entry name" value="Kinase-like_dom_sf"/>
</dbReference>
<dbReference type="GeneID" id="83181844"/>
<dbReference type="Gene3D" id="3.30.200.20">
    <property type="entry name" value="Phosphorylase Kinase, domain 1"/>
    <property type="match status" value="1"/>
</dbReference>
<protein>
    <submittedName>
        <fullName evidence="2">Mitochondria protein Fmp29</fullName>
    </submittedName>
</protein>
<gene>
    <name evidence="2" type="ORF">N7498_007481</name>
</gene>
<reference evidence="2" key="2">
    <citation type="journal article" date="2023" name="IMA Fungus">
        <title>Comparative genomic study of the Penicillium genus elucidates a diverse pangenome and 15 lateral gene transfer events.</title>
        <authorList>
            <person name="Petersen C."/>
            <person name="Sorensen T."/>
            <person name="Nielsen M.R."/>
            <person name="Sondergaard T.E."/>
            <person name="Sorensen J.L."/>
            <person name="Fitzpatrick D.A."/>
            <person name="Frisvad J.C."/>
            <person name="Nielsen K.L."/>
        </authorList>
    </citation>
    <scope>NUCLEOTIDE SEQUENCE</scope>
    <source>
        <strain evidence="2">IBT 15544</strain>
    </source>
</reference>
<feature type="domain" description="Aminoglycoside phosphotransferase" evidence="1">
    <location>
        <begin position="65"/>
        <end position="321"/>
    </location>
</feature>
<keyword evidence="3" id="KW-1185">Reference proteome</keyword>
<dbReference type="PANTHER" id="PTHR36091:SF2">
    <property type="entry name" value="AMINOGLYCOSIDE PHOSPHOTRANSFERASE DOMAIN-CONTAINING PROTEIN"/>
    <property type="match status" value="1"/>
</dbReference>
<dbReference type="GO" id="GO:0005739">
    <property type="term" value="C:mitochondrion"/>
    <property type="evidence" value="ECO:0007669"/>
    <property type="project" value="TreeGrafter"/>
</dbReference>
<reference evidence="2" key="1">
    <citation type="submission" date="2022-12" db="EMBL/GenBank/DDBJ databases">
        <authorList>
            <person name="Petersen C."/>
        </authorList>
    </citation>
    <scope>NUCLEOTIDE SEQUENCE</scope>
    <source>
        <strain evidence="2">IBT 15544</strain>
    </source>
</reference>
<name>A0A9W9JL74_9EURO</name>
<evidence type="ECO:0000313" key="3">
    <source>
        <dbReference type="Proteomes" id="UP001150904"/>
    </source>
</evidence>
<dbReference type="InterPro" id="IPR051035">
    <property type="entry name" value="Mito_inheritance_9"/>
</dbReference>
<evidence type="ECO:0000313" key="2">
    <source>
        <dbReference type="EMBL" id="KAJ5198364.1"/>
    </source>
</evidence>
<dbReference type="AlphaFoldDB" id="A0A9W9JL74"/>
<dbReference type="PANTHER" id="PTHR36091">
    <property type="entry name" value="ALTERED INHERITANCE OF MITOCHONDRIA PROTEIN 9, MITOCHONDRIAL"/>
    <property type="match status" value="1"/>
</dbReference>
<organism evidence="2 3">
    <name type="scientific">Penicillium cinerascens</name>
    <dbReference type="NCBI Taxonomy" id="70096"/>
    <lineage>
        <taxon>Eukaryota</taxon>
        <taxon>Fungi</taxon>
        <taxon>Dikarya</taxon>
        <taxon>Ascomycota</taxon>
        <taxon>Pezizomycotina</taxon>
        <taxon>Eurotiomycetes</taxon>
        <taxon>Eurotiomycetidae</taxon>
        <taxon>Eurotiales</taxon>
        <taxon>Aspergillaceae</taxon>
        <taxon>Penicillium</taxon>
    </lineage>
</organism>
<proteinExistence type="predicted"/>
<dbReference type="CDD" id="cd05120">
    <property type="entry name" value="APH_ChoK_like"/>
    <property type="match status" value="1"/>
</dbReference>
<feature type="non-terminal residue" evidence="2">
    <location>
        <position position="489"/>
    </location>
</feature>
<dbReference type="InterPro" id="IPR002575">
    <property type="entry name" value="Aminoglycoside_PTrfase"/>
</dbReference>
<evidence type="ECO:0000259" key="1">
    <source>
        <dbReference type="Pfam" id="PF01636"/>
    </source>
</evidence>
<dbReference type="Pfam" id="PF01636">
    <property type="entry name" value="APH"/>
    <property type="match status" value="1"/>
</dbReference>
<dbReference type="SUPFAM" id="SSF56112">
    <property type="entry name" value="Protein kinase-like (PK-like)"/>
    <property type="match status" value="1"/>
</dbReference>
<comment type="caution">
    <text evidence="2">The sequence shown here is derived from an EMBL/GenBank/DDBJ whole genome shotgun (WGS) entry which is preliminary data.</text>
</comment>